<protein>
    <submittedName>
        <fullName evidence="1">Uncharacterized protein</fullName>
    </submittedName>
</protein>
<dbReference type="EMBL" id="CM046388">
    <property type="protein sequence ID" value="KAI8573868.1"/>
    <property type="molecule type" value="Genomic_DNA"/>
</dbReference>
<comment type="caution">
    <text evidence="1">The sequence shown here is derived from an EMBL/GenBank/DDBJ whole genome shotgun (WGS) entry which is preliminary data.</text>
</comment>
<evidence type="ECO:0000313" key="1">
    <source>
        <dbReference type="EMBL" id="KAI8573868.1"/>
    </source>
</evidence>
<keyword evidence="2" id="KW-1185">Reference proteome</keyword>
<evidence type="ECO:0000313" key="2">
    <source>
        <dbReference type="Proteomes" id="UP001062846"/>
    </source>
</evidence>
<dbReference type="Proteomes" id="UP001062846">
    <property type="component" value="Chromosome 1"/>
</dbReference>
<sequence>MSHGYDSDTEWLFQKICIGYARWGYAVFAADLLGHGRSDGIRCYLGAMAKVAAASLSFFVSVCRSEEYKGLPTFLFGESMGGLATMLKYFQSEADTWMGLIFSALLFVIPENMKPSKV</sequence>
<gene>
    <name evidence="1" type="ORF">RHMOL_Rhmol01G0308800</name>
</gene>
<organism evidence="1 2">
    <name type="scientific">Rhododendron molle</name>
    <name type="common">Chinese azalea</name>
    <name type="synonym">Azalea mollis</name>
    <dbReference type="NCBI Taxonomy" id="49168"/>
    <lineage>
        <taxon>Eukaryota</taxon>
        <taxon>Viridiplantae</taxon>
        <taxon>Streptophyta</taxon>
        <taxon>Embryophyta</taxon>
        <taxon>Tracheophyta</taxon>
        <taxon>Spermatophyta</taxon>
        <taxon>Magnoliopsida</taxon>
        <taxon>eudicotyledons</taxon>
        <taxon>Gunneridae</taxon>
        <taxon>Pentapetalae</taxon>
        <taxon>asterids</taxon>
        <taxon>Ericales</taxon>
        <taxon>Ericaceae</taxon>
        <taxon>Ericoideae</taxon>
        <taxon>Rhodoreae</taxon>
        <taxon>Rhododendron</taxon>
    </lineage>
</organism>
<name>A0ACC0QA52_RHOML</name>
<reference evidence="1" key="1">
    <citation type="submission" date="2022-02" db="EMBL/GenBank/DDBJ databases">
        <title>Plant Genome Project.</title>
        <authorList>
            <person name="Zhang R.-G."/>
        </authorList>
    </citation>
    <scope>NUCLEOTIDE SEQUENCE</scope>
    <source>
        <strain evidence="1">AT1</strain>
    </source>
</reference>
<accession>A0ACC0QA52</accession>
<proteinExistence type="predicted"/>